<evidence type="ECO:0000256" key="1">
    <source>
        <dbReference type="SAM" id="MobiDB-lite"/>
    </source>
</evidence>
<protein>
    <submittedName>
        <fullName evidence="2">Uncharacterized protein</fullName>
    </submittedName>
</protein>
<reference evidence="3" key="1">
    <citation type="journal article" date="2019" name="Int. J. Syst. Evol. Microbiol.">
        <title>The Global Catalogue of Microorganisms (GCM) 10K type strain sequencing project: providing services to taxonomists for standard genome sequencing and annotation.</title>
        <authorList>
            <consortium name="The Broad Institute Genomics Platform"/>
            <consortium name="The Broad Institute Genome Sequencing Center for Infectious Disease"/>
            <person name="Wu L."/>
            <person name="Ma J."/>
        </authorList>
    </citation>
    <scope>NUCLEOTIDE SEQUENCE [LARGE SCALE GENOMIC DNA]</scope>
    <source>
        <strain evidence="3">CCUG 61889</strain>
    </source>
</reference>
<dbReference type="EMBL" id="JBHRZT010000032">
    <property type="protein sequence ID" value="MFC3883598.1"/>
    <property type="molecule type" value="Genomic_DNA"/>
</dbReference>
<organism evidence="2 3">
    <name type="scientific">Bacillus songklensis</name>
    <dbReference type="NCBI Taxonomy" id="1069116"/>
    <lineage>
        <taxon>Bacteria</taxon>
        <taxon>Bacillati</taxon>
        <taxon>Bacillota</taxon>
        <taxon>Bacilli</taxon>
        <taxon>Bacillales</taxon>
        <taxon>Bacillaceae</taxon>
        <taxon>Bacillus</taxon>
    </lineage>
</organism>
<keyword evidence="3" id="KW-1185">Reference proteome</keyword>
<evidence type="ECO:0000313" key="2">
    <source>
        <dbReference type="EMBL" id="MFC3883598.1"/>
    </source>
</evidence>
<name>A0ABV8B034_9BACI</name>
<feature type="region of interest" description="Disordered" evidence="1">
    <location>
        <begin position="1"/>
        <end position="20"/>
    </location>
</feature>
<dbReference type="RefSeq" id="WP_377914218.1">
    <property type="nucleotide sequence ID" value="NZ_JBHRZT010000032.1"/>
</dbReference>
<dbReference type="Proteomes" id="UP001595752">
    <property type="component" value="Unassembled WGS sequence"/>
</dbReference>
<accession>A0ABV8B034</accession>
<sequence length="69" mass="7789">MSNLKIKEQGTKASERKKVSLEEAIRQKLASKKQNQSTGRCAASPVKTTQTMKSQQTKKRNNQRKRTGV</sequence>
<gene>
    <name evidence="2" type="ORF">ACFOU2_08780</name>
</gene>
<feature type="compositionally biased region" description="Basic residues" evidence="1">
    <location>
        <begin position="56"/>
        <end position="69"/>
    </location>
</feature>
<feature type="region of interest" description="Disordered" evidence="1">
    <location>
        <begin position="28"/>
        <end position="69"/>
    </location>
</feature>
<evidence type="ECO:0000313" key="3">
    <source>
        <dbReference type="Proteomes" id="UP001595752"/>
    </source>
</evidence>
<proteinExistence type="predicted"/>
<comment type="caution">
    <text evidence="2">The sequence shown here is derived from an EMBL/GenBank/DDBJ whole genome shotgun (WGS) entry which is preliminary data.</text>
</comment>